<keyword evidence="3" id="KW-1185">Reference proteome</keyword>
<proteinExistence type="predicted"/>
<name>A0A3M0L6J1_HIRRU</name>
<evidence type="ECO:0000256" key="1">
    <source>
        <dbReference type="SAM" id="MobiDB-lite"/>
    </source>
</evidence>
<sequence length="106" mass="11301">MPTLEQEPGRVSDPAGDLRWNSLILKECTPWKGIHAGAAREELQPVGRTHVGEIHGRVSPMEGFHTGAREGAAMCDELNTGSNLPQPSGEYPGGEVPTELLGCLLS</sequence>
<dbReference type="Proteomes" id="UP000269221">
    <property type="component" value="Unassembled WGS sequence"/>
</dbReference>
<gene>
    <name evidence="2" type="ORF">DUI87_01809</name>
</gene>
<reference evidence="2 3" key="1">
    <citation type="submission" date="2018-07" db="EMBL/GenBank/DDBJ databases">
        <title>A high quality draft genome assembly of the barn swallow (H. rustica rustica).</title>
        <authorList>
            <person name="Formenti G."/>
            <person name="Chiara M."/>
            <person name="Poveda L."/>
            <person name="Francoijs K.-J."/>
            <person name="Bonisoli-Alquati A."/>
            <person name="Canova L."/>
            <person name="Gianfranceschi L."/>
            <person name="Horner D.S."/>
            <person name="Saino N."/>
        </authorList>
    </citation>
    <scope>NUCLEOTIDE SEQUENCE [LARGE SCALE GENOMIC DNA]</scope>
    <source>
        <strain evidence="2">Chelidonia</strain>
        <tissue evidence="2">Blood</tissue>
    </source>
</reference>
<dbReference type="AlphaFoldDB" id="A0A3M0L6J1"/>
<dbReference type="EMBL" id="QRBI01000093">
    <property type="protein sequence ID" value="RMC20955.1"/>
    <property type="molecule type" value="Genomic_DNA"/>
</dbReference>
<evidence type="ECO:0000313" key="3">
    <source>
        <dbReference type="Proteomes" id="UP000269221"/>
    </source>
</evidence>
<accession>A0A3M0L6J1</accession>
<comment type="caution">
    <text evidence="2">The sequence shown here is derived from an EMBL/GenBank/DDBJ whole genome shotgun (WGS) entry which is preliminary data.</text>
</comment>
<feature type="region of interest" description="Disordered" evidence="1">
    <location>
        <begin position="77"/>
        <end position="97"/>
    </location>
</feature>
<organism evidence="2 3">
    <name type="scientific">Hirundo rustica rustica</name>
    <dbReference type="NCBI Taxonomy" id="333673"/>
    <lineage>
        <taxon>Eukaryota</taxon>
        <taxon>Metazoa</taxon>
        <taxon>Chordata</taxon>
        <taxon>Craniata</taxon>
        <taxon>Vertebrata</taxon>
        <taxon>Euteleostomi</taxon>
        <taxon>Archelosauria</taxon>
        <taxon>Archosauria</taxon>
        <taxon>Dinosauria</taxon>
        <taxon>Saurischia</taxon>
        <taxon>Theropoda</taxon>
        <taxon>Coelurosauria</taxon>
        <taxon>Aves</taxon>
        <taxon>Neognathae</taxon>
        <taxon>Neoaves</taxon>
        <taxon>Telluraves</taxon>
        <taxon>Australaves</taxon>
        <taxon>Passeriformes</taxon>
        <taxon>Sylvioidea</taxon>
        <taxon>Hirundinidae</taxon>
        <taxon>Hirundo</taxon>
    </lineage>
</organism>
<protein>
    <submittedName>
        <fullName evidence="2">Uncharacterized protein</fullName>
    </submittedName>
</protein>
<evidence type="ECO:0000313" key="2">
    <source>
        <dbReference type="EMBL" id="RMC20955.1"/>
    </source>
</evidence>